<dbReference type="Proteomes" id="UP000467252">
    <property type="component" value="Chromosome"/>
</dbReference>
<accession>A0A7I7UPM7</accession>
<dbReference type="EMBL" id="AP022599">
    <property type="protein sequence ID" value="BBY83412.1"/>
    <property type="molecule type" value="Genomic_DNA"/>
</dbReference>
<organism evidence="1 2">
    <name type="scientific">Mycolicibacterium pulveris</name>
    <name type="common">Mycobacterium pulveris</name>
    <dbReference type="NCBI Taxonomy" id="36813"/>
    <lineage>
        <taxon>Bacteria</taxon>
        <taxon>Bacillati</taxon>
        <taxon>Actinomycetota</taxon>
        <taxon>Actinomycetes</taxon>
        <taxon>Mycobacteriales</taxon>
        <taxon>Mycobacteriaceae</taxon>
        <taxon>Mycolicibacterium</taxon>
    </lineage>
</organism>
<evidence type="ECO:0000313" key="1">
    <source>
        <dbReference type="EMBL" id="BBY83412.1"/>
    </source>
</evidence>
<protein>
    <submittedName>
        <fullName evidence="1">Uncharacterized protein</fullName>
    </submittedName>
</protein>
<gene>
    <name evidence="1" type="ORF">MPUL_45700</name>
</gene>
<keyword evidence="2" id="KW-1185">Reference proteome</keyword>
<name>A0A7I7UPM7_MYCPV</name>
<evidence type="ECO:0000313" key="2">
    <source>
        <dbReference type="Proteomes" id="UP000467252"/>
    </source>
</evidence>
<sequence length="238" mass="25803">MGGSSGAHRILSVLEARGYVRRLGGKSRGLELTYPEIGPLAQGSAESFVLTAVTSFQRAVRHRLLRTSLEADLDDNTMTTMLADATARNRFLARYAVEADELQAHLAAESFKDLLDQVGGTSTWPEFVVDHAVFNEGSVAGASQLLATLPQLEPALLDIIDISDTSLRSCRRWLADVLAMPGVDARRLQRRALLMEHVSRLAANIVAGQLQQDRALGVAWGNDPLHRLLSPPSDPADA</sequence>
<reference evidence="1 2" key="1">
    <citation type="journal article" date="2019" name="Emerg. Microbes Infect.">
        <title>Comprehensive subspecies identification of 175 nontuberculous mycobacteria species based on 7547 genomic profiles.</title>
        <authorList>
            <person name="Matsumoto Y."/>
            <person name="Kinjo T."/>
            <person name="Motooka D."/>
            <person name="Nabeya D."/>
            <person name="Jung N."/>
            <person name="Uechi K."/>
            <person name="Horii T."/>
            <person name="Iida T."/>
            <person name="Fujita J."/>
            <person name="Nakamura S."/>
        </authorList>
    </citation>
    <scope>NUCLEOTIDE SEQUENCE [LARGE SCALE GENOMIC DNA]</scope>
    <source>
        <strain evidence="1 2">JCM 6370</strain>
    </source>
</reference>
<dbReference type="AlphaFoldDB" id="A0A7I7UPM7"/>
<proteinExistence type="predicted"/>